<evidence type="ECO:0000313" key="3">
    <source>
        <dbReference type="Proteomes" id="UP001497453"/>
    </source>
</evidence>
<keyword evidence="3" id="KW-1185">Reference proteome</keyword>
<sequence length="165" mass="17501">MHSIFAATSIILPLLASSAVTPIPSPFVGTILAPTSGLVIASGAEIPFAYQTRNWCEQAYTEFKVSIVPYAPTFDNVTDADGTLQDALHEFGTFTVVNFPTIPPQGIPPPETLTVPDLTELTGSAIDNSELFIAVSDIFLSCPGHVIEEIGVTSVPILYNPISIP</sequence>
<proteinExistence type="predicted"/>
<evidence type="ECO:0000256" key="1">
    <source>
        <dbReference type="SAM" id="SignalP"/>
    </source>
</evidence>
<protein>
    <submittedName>
        <fullName evidence="2">Uncharacterized protein</fullName>
    </submittedName>
</protein>
<gene>
    <name evidence="2" type="ORF">GFSPODELE1_LOCUS1343</name>
</gene>
<keyword evidence="1" id="KW-0732">Signal</keyword>
<reference evidence="3" key="1">
    <citation type="submission" date="2024-04" db="EMBL/GenBank/DDBJ databases">
        <authorList>
            <person name="Shaw F."/>
            <person name="Minotto A."/>
        </authorList>
    </citation>
    <scope>NUCLEOTIDE SEQUENCE [LARGE SCALE GENOMIC DNA]</scope>
</reference>
<evidence type="ECO:0000313" key="2">
    <source>
        <dbReference type="EMBL" id="CAL1696797.1"/>
    </source>
</evidence>
<feature type="signal peptide" evidence="1">
    <location>
        <begin position="1"/>
        <end position="18"/>
    </location>
</feature>
<name>A0ABP1CM71_9APHY</name>
<accession>A0ABP1CM71</accession>
<dbReference type="EMBL" id="OZ037944">
    <property type="protein sequence ID" value="CAL1696797.1"/>
    <property type="molecule type" value="Genomic_DNA"/>
</dbReference>
<feature type="chain" id="PRO_5045234416" evidence="1">
    <location>
        <begin position="19"/>
        <end position="165"/>
    </location>
</feature>
<organism evidence="2 3">
    <name type="scientific">Somion occarium</name>
    <dbReference type="NCBI Taxonomy" id="3059160"/>
    <lineage>
        <taxon>Eukaryota</taxon>
        <taxon>Fungi</taxon>
        <taxon>Dikarya</taxon>
        <taxon>Basidiomycota</taxon>
        <taxon>Agaricomycotina</taxon>
        <taxon>Agaricomycetes</taxon>
        <taxon>Polyporales</taxon>
        <taxon>Cerrenaceae</taxon>
        <taxon>Somion</taxon>
    </lineage>
</organism>
<dbReference type="Proteomes" id="UP001497453">
    <property type="component" value="Chromosome 1"/>
</dbReference>